<organism evidence="2 3">
    <name type="scientific">Glarea lozoyensis (strain ATCC 20868 / MF5171)</name>
    <dbReference type="NCBI Taxonomy" id="1116229"/>
    <lineage>
        <taxon>Eukaryota</taxon>
        <taxon>Fungi</taxon>
        <taxon>Dikarya</taxon>
        <taxon>Ascomycota</taxon>
        <taxon>Pezizomycotina</taxon>
        <taxon>Leotiomycetes</taxon>
        <taxon>Helotiales</taxon>
        <taxon>Helotiaceae</taxon>
        <taxon>Glarea</taxon>
    </lineage>
</organism>
<dbReference type="GeneID" id="19470404"/>
<dbReference type="AlphaFoldDB" id="S3EBH9"/>
<gene>
    <name evidence="2" type="ORF">GLAREA_11363</name>
</gene>
<feature type="compositionally biased region" description="Basic residues" evidence="1">
    <location>
        <begin position="116"/>
        <end position="126"/>
    </location>
</feature>
<dbReference type="KEGG" id="glz:GLAREA_11363"/>
<evidence type="ECO:0000313" key="2">
    <source>
        <dbReference type="EMBL" id="EPE35663.1"/>
    </source>
</evidence>
<protein>
    <submittedName>
        <fullName evidence="2">Uncharacterized protein</fullName>
    </submittedName>
</protein>
<keyword evidence="3" id="KW-1185">Reference proteome</keyword>
<feature type="compositionally biased region" description="Basic residues" evidence="1">
    <location>
        <begin position="193"/>
        <end position="202"/>
    </location>
</feature>
<accession>S3EBH9</accession>
<proteinExistence type="predicted"/>
<feature type="compositionally biased region" description="Polar residues" evidence="1">
    <location>
        <begin position="39"/>
        <end position="48"/>
    </location>
</feature>
<feature type="region of interest" description="Disordered" evidence="1">
    <location>
        <begin position="39"/>
        <end position="208"/>
    </location>
</feature>
<dbReference type="EMBL" id="KE145354">
    <property type="protein sequence ID" value="EPE35663.1"/>
    <property type="molecule type" value="Genomic_DNA"/>
</dbReference>
<reference evidence="2 3" key="1">
    <citation type="journal article" date="2013" name="BMC Genomics">
        <title>Genomics-driven discovery of the pneumocandin biosynthetic gene cluster in the fungus Glarea lozoyensis.</title>
        <authorList>
            <person name="Chen L."/>
            <person name="Yue Q."/>
            <person name="Zhang X."/>
            <person name="Xiang M."/>
            <person name="Wang C."/>
            <person name="Li S."/>
            <person name="Che Y."/>
            <person name="Ortiz-Lopez F.J."/>
            <person name="Bills G.F."/>
            <person name="Liu X."/>
            <person name="An Z."/>
        </authorList>
    </citation>
    <scope>NUCLEOTIDE SEQUENCE [LARGE SCALE GENOMIC DNA]</scope>
    <source>
        <strain evidence="3">ATCC 20868 / MF5171</strain>
    </source>
</reference>
<evidence type="ECO:0000256" key="1">
    <source>
        <dbReference type="SAM" id="MobiDB-lite"/>
    </source>
</evidence>
<sequence>MPASVTMGWYKDAFGYRSESPLPYIKPAAPTRRDRITELKSSSPLSNNEKAHLIEKSSLQQPSKYTPVVLRTESGQQPSKIRLSGLAKSEKAHHIEQEAIKLPNENASVSPVLETKHRRSRSHSRNHTPESERRHRVHREGYHAARKDSKNSDAVRPDTHVRYEEKRHEDRDPLITKTTPAKESRTTNEKQGRKAHHSRRRSPYPVKE</sequence>
<feature type="compositionally biased region" description="Basic and acidic residues" evidence="1">
    <location>
        <begin position="88"/>
        <end position="99"/>
    </location>
</feature>
<dbReference type="RefSeq" id="XP_008077742.1">
    <property type="nucleotide sequence ID" value="XM_008079551.1"/>
</dbReference>
<dbReference type="HOGENOM" id="CLU_1320996_0_0_1"/>
<name>S3EBH9_GLAL2</name>
<dbReference type="Proteomes" id="UP000016922">
    <property type="component" value="Unassembled WGS sequence"/>
</dbReference>
<evidence type="ECO:0000313" key="3">
    <source>
        <dbReference type="Proteomes" id="UP000016922"/>
    </source>
</evidence>
<feature type="compositionally biased region" description="Basic and acidic residues" evidence="1">
    <location>
        <begin position="127"/>
        <end position="192"/>
    </location>
</feature>